<protein>
    <submittedName>
        <fullName evidence="5">Uncharacterized protein</fullName>
    </submittedName>
</protein>
<name>A0AAV9XGK0_9PEZI</name>
<evidence type="ECO:0000256" key="4">
    <source>
        <dbReference type="SAM" id="MobiDB-lite"/>
    </source>
</evidence>
<reference evidence="5 6" key="1">
    <citation type="submission" date="2019-10" db="EMBL/GenBank/DDBJ databases">
        <authorList>
            <person name="Palmer J.M."/>
        </authorList>
    </citation>
    <scope>NUCLEOTIDE SEQUENCE [LARGE SCALE GENOMIC DNA]</scope>
    <source>
        <strain evidence="5 6">TWF694</strain>
    </source>
</reference>
<evidence type="ECO:0000313" key="5">
    <source>
        <dbReference type="EMBL" id="KAK6540067.1"/>
    </source>
</evidence>
<keyword evidence="3" id="KW-0460">Magnesium</keyword>
<dbReference type="Proteomes" id="UP001365542">
    <property type="component" value="Unassembled WGS sequence"/>
</dbReference>
<keyword evidence="6" id="KW-1185">Reference proteome</keyword>
<dbReference type="GO" id="GO:0043386">
    <property type="term" value="P:mycotoxin biosynthetic process"/>
    <property type="evidence" value="ECO:0007669"/>
    <property type="project" value="UniProtKB-ARBA"/>
</dbReference>
<dbReference type="Pfam" id="PF00348">
    <property type="entry name" value="polyprenyl_synt"/>
    <property type="match status" value="1"/>
</dbReference>
<keyword evidence="1" id="KW-0808">Transferase</keyword>
<sequence length="731" mass="82283">MGSENRQTTIVELEAAPAGYQDACPIPSEALKDYWAVLEPRIHRQANVEVEAAEEVEKKWLEYGGAAVDFTTKGIADIGGMTACCLPEGDIEKYRKIYELIALLYLEDDFYDGVMSIESKLDSKERKNISSALKQLRGMHYAEMVQGAAQDKVLLKWVRKWDEWSEQSKSVDEQGFLEADSLETHLNMRNTMHGCHQFNFMMVYACDINLSDTQVDSFRPAKELIFQISSLGNDILSFDREWISHVSDGNSGLPPASSISFILLTQGVTVLQAKQIAKEKYLEIEQKFIELRRKLLKEQGYTADTYKGEPVPDAVRYLSYLQYIASGNLMWSLRAKRFRMDPQIQFYPKPEHKLQDLLDMIKPKQTETIVPPTTNGNASTASTKSAKRRIDSILDSDSTTDHTKRHKAENTVDISNSVKPAPWLAAHPPLPDATTLAPYNYVASLSGKRVRKALVDAIDVWYKVPEDRMDLINSVVNLLHSSSLIIDDIEDGSVLRRGEPAAHMVFGTAQSINSANYLLIQSINEARDLSAAGLSILMDELRNLHIGQGWDLATIFHTECPSMVEYIQIVDGKTGGLFRIIGGLMRTEATQNGKVDIQELLTLLGRYYQIWDDYNDLISKDGSASDLDEGIYSFIMVHALTNSNPSDGLQIKSLLDLRSRQGSLTREQKALMMKVLARTKSLDYTVSVLGELQDAIENKLVEIESCLPENQKARKNWIFRAIMAKIRVFGR</sequence>
<proteinExistence type="predicted"/>
<gene>
    <name evidence="5" type="ORF">TWF694_008897</name>
</gene>
<dbReference type="GO" id="GO:0046872">
    <property type="term" value="F:metal ion binding"/>
    <property type="evidence" value="ECO:0007669"/>
    <property type="project" value="UniProtKB-KW"/>
</dbReference>
<organism evidence="5 6">
    <name type="scientific">Orbilia ellipsospora</name>
    <dbReference type="NCBI Taxonomy" id="2528407"/>
    <lineage>
        <taxon>Eukaryota</taxon>
        <taxon>Fungi</taxon>
        <taxon>Dikarya</taxon>
        <taxon>Ascomycota</taxon>
        <taxon>Pezizomycotina</taxon>
        <taxon>Orbiliomycetes</taxon>
        <taxon>Orbiliales</taxon>
        <taxon>Orbiliaceae</taxon>
        <taxon>Orbilia</taxon>
    </lineage>
</organism>
<dbReference type="AlphaFoldDB" id="A0AAV9XGK0"/>
<dbReference type="PANTHER" id="PTHR12001:SF72">
    <property type="entry name" value="THIJ_PFPI FAMILY PROTEIN (AFU_ORTHOLOGUE AFUA_3G01210)-RELATED"/>
    <property type="match status" value="1"/>
</dbReference>
<comment type="caution">
    <text evidence="5">The sequence shown here is derived from an EMBL/GenBank/DDBJ whole genome shotgun (WGS) entry which is preliminary data.</text>
</comment>
<dbReference type="EMBL" id="JAVHJO010000005">
    <property type="protein sequence ID" value="KAK6540067.1"/>
    <property type="molecule type" value="Genomic_DNA"/>
</dbReference>
<dbReference type="SUPFAM" id="SSF48576">
    <property type="entry name" value="Terpenoid synthases"/>
    <property type="match status" value="2"/>
</dbReference>
<dbReference type="InterPro" id="IPR033749">
    <property type="entry name" value="Polyprenyl_synt_CS"/>
</dbReference>
<evidence type="ECO:0000313" key="6">
    <source>
        <dbReference type="Proteomes" id="UP001365542"/>
    </source>
</evidence>
<evidence type="ECO:0000256" key="2">
    <source>
        <dbReference type="ARBA" id="ARBA00022723"/>
    </source>
</evidence>
<dbReference type="Gene3D" id="1.10.600.10">
    <property type="entry name" value="Farnesyl Diphosphate Synthase"/>
    <property type="match status" value="2"/>
</dbReference>
<dbReference type="InterPro" id="IPR000092">
    <property type="entry name" value="Polyprenyl_synt"/>
</dbReference>
<dbReference type="InterPro" id="IPR008949">
    <property type="entry name" value="Isoprenoid_synthase_dom_sf"/>
</dbReference>
<dbReference type="GO" id="GO:0046165">
    <property type="term" value="P:alcohol biosynthetic process"/>
    <property type="evidence" value="ECO:0007669"/>
    <property type="project" value="UniProtKB-ARBA"/>
</dbReference>
<dbReference type="PROSITE" id="PS00723">
    <property type="entry name" value="POLYPRENYL_SYNTHASE_1"/>
    <property type="match status" value="1"/>
</dbReference>
<keyword evidence="2" id="KW-0479">Metal-binding</keyword>
<dbReference type="GO" id="GO:0008299">
    <property type="term" value="P:isoprenoid biosynthetic process"/>
    <property type="evidence" value="ECO:0007669"/>
    <property type="project" value="InterPro"/>
</dbReference>
<dbReference type="PANTHER" id="PTHR12001">
    <property type="entry name" value="GERANYLGERANYL PYROPHOSPHATE SYNTHASE"/>
    <property type="match status" value="1"/>
</dbReference>
<dbReference type="GO" id="GO:0004659">
    <property type="term" value="F:prenyltransferase activity"/>
    <property type="evidence" value="ECO:0007669"/>
    <property type="project" value="InterPro"/>
</dbReference>
<feature type="region of interest" description="Disordered" evidence="4">
    <location>
        <begin position="367"/>
        <end position="388"/>
    </location>
</feature>
<accession>A0AAV9XGK0</accession>
<evidence type="ECO:0000256" key="3">
    <source>
        <dbReference type="ARBA" id="ARBA00022842"/>
    </source>
</evidence>
<feature type="compositionally biased region" description="Polar residues" evidence="4">
    <location>
        <begin position="367"/>
        <end position="384"/>
    </location>
</feature>
<evidence type="ECO:0000256" key="1">
    <source>
        <dbReference type="ARBA" id="ARBA00022679"/>
    </source>
</evidence>